<gene>
    <name evidence="20" type="primary">MARS</name>
    <name evidence="20" type="synonym">metG</name>
</gene>
<dbReference type="GO" id="GO:0004825">
    <property type="term" value="F:methionine-tRNA ligase activity"/>
    <property type="evidence" value="ECO:0007669"/>
    <property type="project" value="UniProtKB-EC"/>
</dbReference>
<dbReference type="EMBL" id="KF900453">
    <property type="protein sequence ID" value="AIE95490.1"/>
    <property type="molecule type" value="Genomic_DNA"/>
</dbReference>
<evidence type="ECO:0000256" key="4">
    <source>
        <dbReference type="ARBA" id="ARBA00022490"/>
    </source>
</evidence>
<dbReference type="AlphaFoldDB" id="A0A075FV09"/>
<dbReference type="FunFam" id="2.20.28.20:FF:000001">
    <property type="entry name" value="Methionine--tRNA ligase"/>
    <property type="match status" value="1"/>
</dbReference>
<evidence type="ECO:0000256" key="8">
    <source>
        <dbReference type="ARBA" id="ARBA00022741"/>
    </source>
</evidence>
<evidence type="ECO:0000256" key="15">
    <source>
        <dbReference type="ARBA" id="ARBA00047364"/>
    </source>
</evidence>
<dbReference type="InterPro" id="IPR004495">
    <property type="entry name" value="Met-tRNA-synth_bsu_C"/>
</dbReference>
<feature type="domain" description="TRNA-binding" evidence="19">
    <location>
        <begin position="634"/>
        <end position="736"/>
    </location>
</feature>
<evidence type="ECO:0000313" key="20">
    <source>
        <dbReference type="EMBL" id="AIE95490.1"/>
    </source>
</evidence>
<keyword evidence="13 17" id="KW-0030">Aminoacyl-tRNA synthetase</keyword>
<organism evidence="20">
    <name type="scientific">uncultured marine group II/III euryarchaeote AD1000_66_E09</name>
    <dbReference type="NCBI Taxonomy" id="1457798"/>
    <lineage>
        <taxon>Archaea</taxon>
        <taxon>Methanobacteriati</taxon>
        <taxon>Methanobacteriota</taxon>
        <taxon>environmental samples</taxon>
    </lineage>
</organism>
<dbReference type="SUPFAM" id="SSF50249">
    <property type="entry name" value="Nucleic acid-binding proteins"/>
    <property type="match status" value="1"/>
</dbReference>
<dbReference type="GO" id="GO:0006431">
    <property type="term" value="P:methionyl-tRNA aminoacylation"/>
    <property type="evidence" value="ECO:0007669"/>
    <property type="project" value="InterPro"/>
</dbReference>
<evidence type="ECO:0000256" key="17">
    <source>
        <dbReference type="RuleBase" id="RU363039"/>
    </source>
</evidence>
<evidence type="ECO:0000259" key="19">
    <source>
        <dbReference type="PROSITE" id="PS50886"/>
    </source>
</evidence>
<evidence type="ECO:0000256" key="1">
    <source>
        <dbReference type="ARBA" id="ARBA00004496"/>
    </source>
</evidence>
<evidence type="ECO:0000256" key="16">
    <source>
        <dbReference type="PROSITE-ProRule" id="PRU00209"/>
    </source>
</evidence>
<evidence type="ECO:0000256" key="6">
    <source>
        <dbReference type="ARBA" id="ARBA00022598"/>
    </source>
</evidence>
<protein>
    <recommendedName>
        <fullName evidence="3">methionine--tRNA ligase</fullName>
        <ecNumber evidence="3">6.1.1.10</ecNumber>
    </recommendedName>
    <alternativeName>
        <fullName evidence="14">Methionyl-tRNA synthetase</fullName>
    </alternativeName>
</protein>
<dbReference type="PROSITE" id="PS00178">
    <property type="entry name" value="AA_TRNA_LIGASE_I"/>
    <property type="match status" value="1"/>
</dbReference>
<name>A0A075FV09_9EURY</name>
<evidence type="ECO:0000256" key="13">
    <source>
        <dbReference type="ARBA" id="ARBA00023146"/>
    </source>
</evidence>
<dbReference type="PANTHER" id="PTHR45765">
    <property type="entry name" value="METHIONINE--TRNA LIGASE"/>
    <property type="match status" value="1"/>
</dbReference>
<dbReference type="GO" id="GO:0005829">
    <property type="term" value="C:cytosol"/>
    <property type="evidence" value="ECO:0007669"/>
    <property type="project" value="TreeGrafter"/>
</dbReference>
<dbReference type="InterPro" id="IPR001412">
    <property type="entry name" value="aa-tRNA-synth_I_CS"/>
</dbReference>
<keyword evidence="6 17" id="KW-0436">Ligase</keyword>
<feature type="region of interest" description="Disordered" evidence="18">
    <location>
        <begin position="609"/>
        <end position="628"/>
    </location>
</feature>
<dbReference type="GO" id="GO:0000049">
    <property type="term" value="F:tRNA binding"/>
    <property type="evidence" value="ECO:0007669"/>
    <property type="project" value="UniProtKB-UniRule"/>
</dbReference>
<dbReference type="CDD" id="cd07957">
    <property type="entry name" value="Anticodon_Ia_Met"/>
    <property type="match status" value="1"/>
</dbReference>
<dbReference type="InterPro" id="IPR014758">
    <property type="entry name" value="Met-tRNA_synth"/>
</dbReference>
<dbReference type="PANTHER" id="PTHR45765:SF1">
    <property type="entry name" value="METHIONINE--TRNA LIGASE, CYTOPLASMIC"/>
    <property type="match status" value="1"/>
</dbReference>
<dbReference type="Gene3D" id="2.40.50.140">
    <property type="entry name" value="Nucleic acid-binding proteins"/>
    <property type="match status" value="1"/>
</dbReference>
<dbReference type="NCBIfam" id="NF001100">
    <property type="entry name" value="PRK00133.1"/>
    <property type="match status" value="1"/>
</dbReference>
<dbReference type="SUPFAM" id="SSF57770">
    <property type="entry name" value="Methionyl-tRNA synthetase (MetRS), Zn-domain"/>
    <property type="match status" value="1"/>
</dbReference>
<dbReference type="InterPro" id="IPR009080">
    <property type="entry name" value="tRNAsynth_Ia_anticodon-bd"/>
</dbReference>
<keyword evidence="7" id="KW-0479">Metal-binding</keyword>
<dbReference type="SUPFAM" id="SSF52374">
    <property type="entry name" value="Nucleotidylyl transferase"/>
    <property type="match status" value="1"/>
</dbReference>
<dbReference type="Pfam" id="PF19303">
    <property type="entry name" value="Anticodon_3"/>
    <property type="match status" value="1"/>
</dbReference>
<dbReference type="InterPro" id="IPR012340">
    <property type="entry name" value="NA-bd_OB-fold"/>
</dbReference>
<evidence type="ECO:0000256" key="7">
    <source>
        <dbReference type="ARBA" id="ARBA00022723"/>
    </source>
</evidence>
<evidence type="ECO:0000256" key="12">
    <source>
        <dbReference type="ARBA" id="ARBA00022917"/>
    </source>
</evidence>
<accession>A0A075FV09</accession>
<dbReference type="Gene3D" id="1.10.730.10">
    <property type="entry name" value="Isoleucyl-tRNA Synthetase, Domain 1"/>
    <property type="match status" value="1"/>
</dbReference>
<dbReference type="InterPro" id="IPR041872">
    <property type="entry name" value="Anticodon_Met"/>
</dbReference>
<dbReference type="PROSITE" id="PS50886">
    <property type="entry name" value="TRBD"/>
    <property type="match status" value="1"/>
</dbReference>
<evidence type="ECO:0000256" key="11">
    <source>
        <dbReference type="ARBA" id="ARBA00022884"/>
    </source>
</evidence>
<feature type="compositionally biased region" description="Basic and acidic residues" evidence="18">
    <location>
        <begin position="609"/>
        <end position="618"/>
    </location>
</feature>
<comment type="catalytic activity">
    <reaction evidence="15">
        <text>tRNA(Met) + L-methionine + ATP = L-methionyl-tRNA(Met) + AMP + diphosphate</text>
        <dbReference type="Rhea" id="RHEA:13481"/>
        <dbReference type="Rhea" id="RHEA-COMP:9667"/>
        <dbReference type="Rhea" id="RHEA-COMP:9698"/>
        <dbReference type="ChEBI" id="CHEBI:30616"/>
        <dbReference type="ChEBI" id="CHEBI:33019"/>
        <dbReference type="ChEBI" id="CHEBI:57844"/>
        <dbReference type="ChEBI" id="CHEBI:78442"/>
        <dbReference type="ChEBI" id="CHEBI:78530"/>
        <dbReference type="ChEBI" id="CHEBI:456215"/>
        <dbReference type="EC" id="6.1.1.10"/>
    </reaction>
</comment>
<comment type="subcellular location">
    <subcellularLocation>
        <location evidence="1">Cytoplasm</location>
    </subcellularLocation>
</comment>
<evidence type="ECO:0000256" key="2">
    <source>
        <dbReference type="ARBA" id="ARBA00011738"/>
    </source>
</evidence>
<dbReference type="InterPro" id="IPR029038">
    <property type="entry name" value="MetRS_Zn"/>
</dbReference>
<keyword evidence="4" id="KW-0963">Cytoplasm</keyword>
<keyword evidence="10 17" id="KW-0067">ATP-binding</keyword>
<dbReference type="Gene3D" id="2.20.28.20">
    <property type="entry name" value="Methionyl-tRNA synthetase, Zn-domain"/>
    <property type="match status" value="1"/>
</dbReference>
<sequence>MVVGMSYVSIFMAWPYANGPLHLGHVAGNCLPADIQYRYERARGRKVLMCSGSDEHGTPITITAEEMGILPQEVVDTYHSVNSKALADLGCSWVNPVDPRGIEFGGALYNRTSDPMHKDIVREVFSKLLEANFLERKTMQQYCSVGSEGSVRFLPDRYVEGDCPVCGDEGARGDQCDSCGATYEAHELVNPMSKLNPDAKIEIRDTDHYFLLLDEFQASLEAHASERQGVWKPNVRAMTKNWLEMGLRPRAVTRDIDWGITLPLDGDEWNSKRVYVWFEAVQGYYTCARIWAQRYAVEEGHPDGASAWERWWKIPKDGQPPNHIYFMGKDNIPFHTIIWPAILMGLNASENELGITYEPSPGNLALEDNVSANEFLMLQGGQFSKSRRHAVWLPSYLEQYDPDALRYYLSINMPETHDTEFRWEEFVDRVNNELIGTYGNFVHRVMTLTHRLPTDGSNPLGGYDDITDHSSLIENVESMMSSAIKSMERQRFKEALRTIMGISQLGNALLQEAAPWKFIDAEDSMERASSLSCLAMSWRLCRCLAVALRPFVPFSSDRLWEMLGEPSDIDVVLWEAALDSVSPLSWNPAAPNPLFSKLDLDEILARESSLGDDRKDNDDTTSPETGGDYIQFDDFLKVQMRTGKVISVENHPDADKLYVITIEDEPGSSRTLCAGLKEMYEPSELEGLNVVFVANLEPRKLRGVLSEGMLLAADDGEGNVRVLTLEGDIRPGSVVR</sequence>
<dbReference type="InterPro" id="IPR023458">
    <property type="entry name" value="Met-tRNA_ligase_1"/>
</dbReference>
<keyword evidence="8 17" id="KW-0547">Nucleotide-binding</keyword>
<evidence type="ECO:0000256" key="3">
    <source>
        <dbReference type="ARBA" id="ARBA00012838"/>
    </source>
</evidence>
<comment type="subunit">
    <text evidence="2">Homodimer.</text>
</comment>
<dbReference type="PRINTS" id="PR01041">
    <property type="entry name" value="TRNASYNTHMET"/>
</dbReference>
<evidence type="ECO:0000256" key="14">
    <source>
        <dbReference type="ARBA" id="ARBA00030904"/>
    </source>
</evidence>
<dbReference type="SUPFAM" id="SSF47323">
    <property type="entry name" value="Anticodon-binding domain of a subclass of class I aminoacyl-tRNA synthetases"/>
    <property type="match status" value="1"/>
</dbReference>
<dbReference type="Pfam" id="PF09334">
    <property type="entry name" value="tRNA-synt_1g"/>
    <property type="match status" value="1"/>
</dbReference>
<reference evidence="20" key="1">
    <citation type="journal article" date="2014" name="Genome Biol. Evol.">
        <title>Pangenome evidence for extensive interdomain horizontal transfer affecting lineage core and shell genes in uncultured planktonic thaumarchaeota and euryarchaeota.</title>
        <authorList>
            <person name="Deschamps P."/>
            <person name="Zivanovic Y."/>
            <person name="Moreira D."/>
            <person name="Rodriguez-Valera F."/>
            <person name="Lopez-Garcia P."/>
        </authorList>
    </citation>
    <scope>NUCLEOTIDE SEQUENCE</scope>
</reference>
<dbReference type="NCBIfam" id="TIGR00398">
    <property type="entry name" value="metG"/>
    <property type="match status" value="1"/>
</dbReference>
<keyword evidence="9" id="KW-0862">Zinc</keyword>
<keyword evidence="11 16" id="KW-0694">RNA-binding</keyword>
<evidence type="ECO:0000256" key="9">
    <source>
        <dbReference type="ARBA" id="ARBA00022833"/>
    </source>
</evidence>
<dbReference type="CDD" id="cd02800">
    <property type="entry name" value="tRNA_bind_EcMetRS_like"/>
    <property type="match status" value="1"/>
</dbReference>
<keyword evidence="5 16" id="KW-0820">tRNA-binding</keyword>
<evidence type="ECO:0000256" key="10">
    <source>
        <dbReference type="ARBA" id="ARBA00022840"/>
    </source>
</evidence>
<dbReference type="GO" id="GO:0046872">
    <property type="term" value="F:metal ion binding"/>
    <property type="evidence" value="ECO:0007669"/>
    <property type="project" value="UniProtKB-KW"/>
</dbReference>
<evidence type="ECO:0000256" key="18">
    <source>
        <dbReference type="SAM" id="MobiDB-lite"/>
    </source>
</evidence>
<dbReference type="InterPro" id="IPR014729">
    <property type="entry name" value="Rossmann-like_a/b/a_fold"/>
</dbReference>
<dbReference type="Pfam" id="PF01588">
    <property type="entry name" value="tRNA_bind"/>
    <property type="match status" value="1"/>
</dbReference>
<comment type="similarity">
    <text evidence="17">Belongs to the class-I aminoacyl-tRNA synthetase family.</text>
</comment>
<dbReference type="InterPro" id="IPR033911">
    <property type="entry name" value="MetRS_core"/>
</dbReference>
<dbReference type="Gene3D" id="3.40.50.620">
    <property type="entry name" value="HUPs"/>
    <property type="match status" value="1"/>
</dbReference>
<keyword evidence="12 17" id="KW-0648">Protein biosynthesis</keyword>
<proteinExistence type="inferred from homology"/>
<dbReference type="InterPro" id="IPR015413">
    <property type="entry name" value="Methionyl/Leucyl_tRNA_Synth"/>
</dbReference>
<evidence type="ECO:0000256" key="5">
    <source>
        <dbReference type="ARBA" id="ARBA00022555"/>
    </source>
</evidence>
<dbReference type="GO" id="GO:0005524">
    <property type="term" value="F:ATP binding"/>
    <property type="evidence" value="ECO:0007669"/>
    <property type="project" value="UniProtKB-KW"/>
</dbReference>
<dbReference type="EC" id="6.1.1.10" evidence="3"/>
<dbReference type="InterPro" id="IPR002547">
    <property type="entry name" value="tRNA-bd_dom"/>
</dbReference>